<accession>A0A7R8XE72</accession>
<evidence type="ECO:0000313" key="1">
    <source>
        <dbReference type="EMBL" id="CAD7248227.1"/>
    </source>
</evidence>
<dbReference type="OrthoDB" id="676979at2759"/>
<keyword evidence="2" id="KW-1185">Reference proteome</keyword>
<dbReference type="Proteomes" id="UP000677054">
    <property type="component" value="Unassembled WGS sequence"/>
</dbReference>
<proteinExistence type="predicted"/>
<organism evidence="1">
    <name type="scientific">Darwinula stevensoni</name>
    <dbReference type="NCBI Taxonomy" id="69355"/>
    <lineage>
        <taxon>Eukaryota</taxon>
        <taxon>Metazoa</taxon>
        <taxon>Ecdysozoa</taxon>
        <taxon>Arthropoda</taxon>
        <taxon>Crustacea</taxon>
        <taxon>Oligostraca</taxon>
        <taxon>Ostracoda</taxon>
        <taxon>Podocopa</taxon>
        <taxon>Podocopida</taxon>
        <taxon>Darwinulocopina</taxon>
        <taxon>Darwinuloidea</taxon>
        <taxon>Darwinulidae</taxon>
        <taxon>Darwinula</taxon>
    </lineage>
</organism>
<name>A0A7R8XE72_9CRUS</name>
<sequence>MYDNRNLTDLPPGLFDSMENLESFNCDYCGLGPTLRAGSLAFSSPTLTHVRLAENDFVSLEPGAISGER</sequence>
<dbReference type="EMBL" id="LR901269">
    <property type="protein sequence ID" value="CAD7248227.1"/>
    <property type="molecule type" value="Genomic_DNA"/>
</dbReference>
<dbReference type="EMBL" id="CAJPEV010001752">
    <property type="protein sequence ID" value="CAG0894186.1"/>
    <property type="molecule type" value="Genomic_DNA"/>
</dbReference>
<dbReference type="SUPFAM" id="SSF52058">
    <property type="entry name" value="L domain-like"/>
    <property type="match status" value="1"/>
</dbReference>
<dbReference type="InterPro" id="IPR032675">
    <property type="entry name" value="LRR_dom_sf"/>
</dbReference>
<gene>
    <name evidence="1" type="ORF">DSTB1V02_LOCUS8047</name>
</gene>
<evidence type="ECO:0000313" key="2">
    <source>
        <dbReference type="Proteomes" id="UP000677054"/>
    </source>
</evidence>
<reference evidence="1" key="1">
    <citation type="submission" date="2020-11" db="EMBL/GenBank/DDBJ databases">
        <authorList>
            <person name="Tran Van P."/>
        </authorList>
    </citation>
    <scope>NUCLEOTIDE SEQUENCE</scope>
</reference>
<protein>
    <submittedName>
        <fullName evidence="1">Uncharacterized protein</fullName>
    </submittedName>
</protein>
<dbReference type="AlphaFoldDB" id="A0A7R8XE72"/>
<dbReference type="Gene3D" id="3.80.10.10">
    <property type="entry name" value="Ribonuclease Inhibitor"/>
    <property type="match status" value="1"/>
</dbReference>